<dbReference type="Proteomes" id="UP000002875">
    <property type="component" value="Chromosome"/>
</dbReference>
<evidence type="ECO:0000313" key="4">
    <source>
        <dbReference type="Proteomes" id="UP000002875"/>
    </source>
</evidence>
<keyword evidence="2" id="KW-0812">Transmembrane</keyword>
<evidence type="ECO:0008006" key="5">
    <source>
        <dbReference type="Google" id="ProtNLM"/>
    </source>
</evidence>
<keyword evidence="2" id="KW-1133">Transmembrane helix</keyword>
<dbReference type="Pfam" id="PF05987">
    <property type="entry name" value="DUF898"/>
    <property type="match status" value="1"/>
</dbReference>
<proteinExistence type="predicted"/>
<feature type="transmembrane region" description="Helical" evidence="2">
    <location>
        <begin position="380"/>
        <end position="402"/>
    </location>
</feature>
<evidence type="ECO:0000256" key="1">
    <source>
        <dbReference type="SAM" id="MobiDB-lite"/>
    </source>
</evidence>
<gene>
    <name evidence="3" type="ordered locus">Emtol_2648</name>
</gene>
<evidence type="ECO:0000313" key="3">
    <source>
        <dbReference type="EMBL" id="AFK03784.1"/>
    </source>
</evidence>
<evidence type="ECO:0000256" key="2">
    <source>
        <dbReference type="SAM" id="Phobius"/>
    </source>
</evidence>
<dbReference type="InterPro" id="IPR010295">
    <property type="entry name" value="DUF898"/>
</dbReference>
<accession>A0ABM5N2U1</accession>
<feature type="transmembrane region" description="Helical" evidence="2">
    <location>
        <begin position="228"/>
        <end position="249"/>
    </location>
</feature>
<protein>
    <recommendedName>
        <fullName evidence="5">DUF898 domain-containing protein</fullName>
    </recommendedName>
</protein>
<feature type="compositionally biased region" description="Low complexity" evidence="1">
    <location>
        <begin position="71"/>
        <end position="82"/>
    </location>
</feature>
<name>A0ABM5N2U1_EMTOG</name>
<feature type="transmembrane region" description="Helical" evidence="2">
    <location>
        <begin position="285"/>
        <end position="305"/>
    </location>
</feature>
<reference evidence="3 4" key="1">
    <citation type="submission" date="2011-07" db="EMBL/GenBank/DDBJ databases">
        <title>The complete genome of chromosome of Emticicia oligotrophica DSM 17448.</title>
        <authorList>
            <consortium name="US DOE Joint Genome Institute (JGI-PGF)"/>
            <person name="Lucas S."/>
            <person name="Han J."/>
            <person name="Lapidus A."/>
            <person name="Bruce D."/>
            <person name="Goodwin L."/>
            <person name="Pitluck S."/>
            <person name="Peters L."/>
            <person name="Kyrpides N."/>
            <person name="Mavromatis K."/>
            <person name="Ivanova N."/>
            <person name="Ovchinnikova G."/>
            <person name="Teshima H."/>
            <person name="Detter J.C."/>
            <person name="Tapia R."/>
            <person name="Han C."/>
            <person name="Land M."/>
            <person name="Hauser L."/>
            <person name="Markowitz V."/>
            <person name="Cheng J.-F."/>
            <person name="Hugenholtz P."/>
            <person name="Woyke T."/>
            <person name="Wu D."/>
            <person name="Tindall B."/>
            <person name="Pomrenke H."/>
            <person name="Brambilla E."/>
            <person name="Klenk H.-P."/>
            <person name="Eisen J.A."/>
        </authorList>
    </citation>
    <scope>NUCLEOTIDE SEQUENCE [LARGE SCALE GENOMIC DNA]</scope>
    <source>
        <strain evidence="3 4">DSM 17448</strain>
    </source>
</reference>
<keyword evidence="2" id="KW-0472">Membrane</keyword>
<feature type="region of interest" description="Disordered" evidence="1">
    <location>
        <begin position="36"/>
        <end position="82"/>
    </location>
</feature>
<sequence>MYFSIIAKVYVYFPTKYVTLTIIHINYSTSMTEHLPEDNSLETTDDNLKSLQTSSENENKATEGTQDLPVEETPPQVEPPVQAEPKQPIFHAPWFLSFHGEGTQYFVIRLINAILQVVTFNFYYPWAKAAKLNYLYEQTEFAGSRFKFHGTGREMFIGYLKLLLILIVIYGGFWWARGDNRFILGFLLLYGGLILVYPLAIHGTAKYRLSRTTWRGIFFGYRGQLGELFAKFFIGVLLTLFTFGIYLSWLEIDLRKYVTQNVRFGSAEFDFVGKGGDLFLIKLKYFAFMFAAFFVVMMMFGIFGVSMSSFISPDSLEKMSTPSFGFIIWLILTYFFVIAIIGALALMRQREIFQYYADNTYLYQNKQWHGVKLNMTFSDLFVLSITNMLLIVFTLGIATPFVEIRTLHFIMPRLAIDGSFDPDALTQTESNYRDATGEDLGDWLDIDLA</sequence>
<dbReference type="EMBL" id="CP002961">
    <property type="protein sequence ID" value="AFK03784.1"/>
    <property type="molecule type" value="Genomic_DNA"/>
</dbReference>
<keyword evidence="4" id="KW-1185">Reference proteome</keyword>
<organism evidence="3 4">
    <name type="scientific">Emticicia oligotrophica (strain DSM 17448 / CIP 109782 / MTCC 6937 / GPTSA100-15)</name>
    <dbReference type="NCBI Taxonomy" id="929562"/>
    <lineage>
        <taxon>Bacteria</taxon>
        <taxon>Pseudomonadati</taxon>
        <taxon>Bacteroidota</taxon>
        <taxon>Cytophagia</taxon>
        <taxon>Cytophagales</taxon>
        <taxon>Leadbetterellaceae</taxon>
        <taxon>Emticicia</taxon>
    </lineage>
</organism>
<feature type="transmembrane region" description="Helical" evidence="2">
    <location>
        <begin position="182"/>
        <end position="201"/>
    </location>
</feature>
<feature type="transmembrane region" description="Helical" evidence="2">
    <location>
        <begin position="326"/>
        <end position="347"/>
    </location>
</feature>
<feature type="transmembrane region" description="Helical" evidence="2">
    <location>
        <begin position="156"/>
        <end position="176"/>
    </location>
</feature>